<dbReference type="InterPro" id="IPR006502">
    <property type="entry name" value="PDDEXK-like"/>
</dbReference>
<dbReference type="PANTHER" id="PTHR31579:SF47">
    <property type="entry name" value="PLANT-SPECIFIC DOMAIN TIGR01615 FAMILY PROTEIN"/>
    <property type="match status" value="1"/>
</dbReference>
<gene>
    <name evidence="3" type="primary">25493154</name>
    <name evidence="1" type="ordered locus">MTR_4g088760</name>
    <name evidence="2" type="ORF">MtrunA17_Chr4g0047221</name>
</gene>
<accession>A0A072UMP5</accession>
<evidence type="ECO:0000313" key="2">
    <source>
        <dbReference type="EMBL" id="RHN62420.1"/>
    </source>
</evidence>
<dbReference type="EnsemblPlants" id="KEH31059">
    <property type="protein sequence ID" value="KEH31059"/>
    <property type="gene ID" value="MTR_4g088760"/>
</dbReference>
<dbReference type="HOGENOM" id="CLU_042726_0_0_1"/>
<dbReference type="EMBL" id="CM001220">
    <property type="protein sequence ID" value="KEH31059.1"/>
    <property type="molecule type" value="Genomic_DNA"/>
</dbReference>
<evidence type="ECO:0000313" key="3">
    <source>
        <dbReference type="EnsemblPlants" id="KEH31059"/>
    </source>
</evidence>
<reference evidence="2" key="4">
    <citation type="journal article" date="2018" name="Nat. Plants">
        <title>Whole-genome landscape of Medicago truncatula symbiotic genes.</title>
        <authorList>
            <person name="Pecrix Y."/>
            <person name="Gamas P."/>
            <person name="Carrere S."/>
        </authorList>
    </citation>
    <scope>NUCLEOTIDE SEQUENCE</scope>
    <source>
        <tissue evidence="2">Leaves</tissue>
    </source>
</reference>
<organism evidence="1 4">
    <name type="scientific">Medicago truncatula</name>
    <name type="common">Barrel medic</name>
    <name type="synonym">Medicago tribuloides</name>
    <dbReference type="NCBI Taxonomy" id="3880"/>
    <lineage>
        <taxon>Eukaryota</taxon>
        <taxon>Viridiplantae</taxon>
        <taxon>Streptophyta</taxon>
        <taxon>Embryophyta</taxon>
        <taxon>Tracheophyta</taxon>
        <taxon>Spermatophyta</taxon>
        <taxon>Magnoliopsida</taxon>
        <taxon>eudicotyledons</taxon>
        <taxon>Gunneridae</taxon>
        <taxon>Pentapetalae</taxon>
        <taxon>rosids</taxon>
        <taxon>fabids</taxon>
        <taxon>Fabales</taxon>
        <taxon>Fabaceae</taxon>
        <taxon>Papilionoideae</taxon>
        <taxon>50 kb inversion clade</taxon>
        <taxon>NPAAA clade</taxon>
        <taxon>Hologalegina</taxon>
        <taxon>IRL clade</taxon>
        <taxon>Trifolieae</taxon>
        <taxon>Medicago</taxon>
    </lineage>
</organism>
<dbReference type="Pfam" id="PF04720">
    <property type="entry name" value="PDDEXK_6"/>
    <property type="match status" value="1"/>
</dbReference>
<dbReference type="OrthoDB" id="691424at2759"/>
<dbReference type="Gramene" id="rna24996">
    <property type="protein sequence ID" value="RHN62420.1"/>
    <property type="gene ID" value="gene24996"/>
</dbReference>
<keyword evidence="4" id="KW-1185">Reference proteome</keyword>
<evidence type="ECO:0000313" key="1">
    <source>
        <dbReference type="EMBL" id="KEH31059.1"/>
    </source>
</evidence>
<reference evidence="1 4" key="2">
    <citation type="journal article" date="2014" name="BMC Genomics">
        <title>An improved genome release (version Mt4.0) for the model legume Medicago truncatula.</title>
        <authorList>
            <person name="Tang H."/>
            <person name="Krishnakumar V."/>
            <person name="Bidwell S."/>
            <person name="Rosen B."/>
            <person name="Chan A."/>
            <person name="Zhou S."/>
            <person name="Gentzbittel L."/>
            <person name="Childs K.L."/>
            <person name="Yandell M."/>
            <person name="Gundlach H."/>
            <person name="Mayer K.F."/>
            <person name="Schwartz D.C."/>
            <person name="Town C.D."/>
        </authorList>
    </citation>
    <scope>GENOME REANNOTATION</scope>
    <source>
        <strain evidence="1">A17</strain>
        <strain evidence="3 4">cv. Jemalong A17</strain>
    </source>
</reference>
<dbReference type="Proteomes" id="UP000002051">
    <property type="component" value="Chromosome 4"/>
</dbReference>
<dbReference type="NCBIfam" id="TIGR01615">
    <property type="entry name" value="A_thal_3542"/>
    <property type="match status" value="1"/>
</dbReference>
<dbReference type="AlphaFoldDB" id="A0A072UMP5"/>
<protein>
    <submittedName>
        <fullName evidence="1">Plant/F8B4-180 protein</fullName>
    </submittedName>
</protein>
<evidence type="ECO:0000313" key="4">
    <source>
        <dbReference type="Proteomes" id="UP000002051"/>
    </source>
</evidence>
<sequence>MLCQNHSYMFVAIREILSHPLMIFLILYKKTFIVHSIFHTQHLSQTLETTLIFIMGATSMSRVTRYLPVGFRRELSRQKLQQYADTSFDDVEFEFLDDCDMGLGIGNSSSSDEFHHDNHMELDVEEDDDKCEKVNEDSNNEKNRNFWDSQFQLLQTNLYRTSSMEISIRNATKEAIEKINGSKLECICSGQSGANRSCRHCFMRQVSSQLQNAGFNSAICNTKWINSYTLPSGEHTFLDVMYTTSKEKGDIRVIIELNFRAQFEMGKASEDYNRLVRKLPEVYVGKAERLSNIIKIMCMAAKRCLKENKMHMGPWRKHKYMQAKWLGPFKRNTSTNSLSLGYSERNINPKQKPKASMLTIDLLENIPNMHTTVKVV</sequence>
<name>A0A072UMP5_MEDTR</name>
<dbReference type="PANTHER" id="PTHR31579">
    <property type="entry name" value="OS03G0796600 PROTEIN"/>
    <property type="match status" value="1"/>
</dbReference>
<reference evidence="1 4" key="1">
    <citation type="journal article" date="2011" name="Nature">
        <title>The Medicago genome provides insight into the evolution of rhizobial symbioses.</title>
        <authorList>
            <person name="Young N.D."/>
            <person name="Debelle F."/>
            <person name="Oldroyd G.E."/>
            <person name="Geurts R."/>
            <person name="Cannon S.B."/>
            <person name="Udvardi M.K."/>
            <person name="Benedito V.A."/>
            <person name="Mayer K.F."/>
            <person name="Gouzy J."/>
            <person name="Schoof H."/>
            <person name="Van de Peer Y."/>
            <person name="Proost S."/>
            <person name="Cook D.R."/>
            <person name="Meyers B.C."/>
            <person name="Spannagl M."/>
            <person name="Cheung F."/>
            <person name="De Mita S."/>
            <person name="Krishnakumar V."/>
            <person name="Gundlach H."/>
            <person name="Zhou S."/>
            <person name="Mudge J."/>
            <person name="Bharti A.K."/>
            <person name="Murray J.D."/>
            <person name="Naoumkina M.A."/>
            <person name="Rosen B."/>
            <person name="Silverstein K.A."/>
            <person name="Tang H."/>
            <person name="Rombauts S."/>
            <person name="Zhao P.X."/>
            <person name="Zhou P."/>
            <person name="Barbe V."/>
            <person name="Bardou P."/>
            <person name="Bechner M."/>
            <person name="Bellec A."/>
            <person name="Berger A."/>
            <person name="Berges H."/>
            <person name="Bidwell S."/>
            <person name="Bisseling T."/>
            <person name="Choisne N."/>
            <person name="Couloux A."/>
            <person name="Denny R."/>
            <person name="Deshpande S."/>
            <person name="Dai X."/>
            <person name="Doyle J.J."/>
            <person name="Dudez A.M."/>
            <person name="Farmer A.D."/>
            <person name="Fouteau S."/>
            <person name="Franken C."/>
            <person name="Gibelin C."/>
            <person name="Gish J."/>
            <person name="Goldstein S."/>
            <person name="Gonzalez A.J."/>
            <person name="Green P.J."/>
            <person name="Hallab A."/>
            <person name="Hartog M."/>
            <person name="Hua A."/>
            <person name="Humphray S.J."/>
            <person name="Jeong D.H."/>
            <person name="Jing Y."/>
            <person name="Jocker A."/>
            <person name="Kenton S.M."/>
            <person name="Kim D.J."/>
            <person name="Klee K."/>
            <person name="Lai H."/>
            <person name="Lang C."/>
            <person name="Lin S."/>
            <person name="Macmil S.L."/>
            <person name="Magdelenat G."/>
            <person name="Matthews L."/>
            <person name="McCorrison J."/>
            <person name="Monaghan E.L."/>
            <person name="Mun J.H."/>
            <person name="Najar F.Z."/>
            <person name="Nicholson C."/>
            <person name="Noirot C."/>
            <person name="O'Bleness M."/>
            <person name="Paule C.R."/>
            <person name="Poulain J."/>
            <person name="Prion F."/>
            <person name="Qin B."/>
            <person name="Qu C."/>
            <person name="Retzel E.F."/>
            <person name="Riddle C."/>
            <person name="Sallet E."/>
            <person name="Samain S."/>
            <person name="Samson N."/>
            <person name="Sanders I."/>
            <person name="Saurat O."/>
            <person name="Scarpelli C."/>
            <person name="Schiex T."/>
            <person name="Segurens B."/>
            <person name="Severin A.J."/>
            <person name="Sherrier D.J."/>
            <person name="Shi R."/>
            <person name="Sims S."/>
            <person name="Singer S.R."/>
            <person name="Sinharoy S."/>
            <person name="Sterck L."/>
            <person name="Viollet A."/>
            <person name="Wang B.B."/>
            <person name="Wang K."/>
            <person name="Wang M."/>
            <person name="Wang X."/>
            <person name="Warfsmann J."/>
            <person name="Weissenbach J."/>
            <person name="White D.D."/>
            <person name="White J.D."/>
            <person name="Wiley G.B."/>
            <person name="Wincker P."/>
            <person name="Xing Y."/>
            <person name="Yang L."/>
            <person name="Yao Z."/>
            <person name="Ying F."/>
            <person name="Zhai J."/>
            <person name="Zhou L."/>
            <person name="Zuber A."/>
            <person name="Denarie J."/>
            <person name="Dixon R.A."/>
            <person name="May G.D."/>
            <person name="Schwartz D.C."/>
            <person name="Rogers J."/>
            <person name="Quetier F."/>
            <person name="Town C.D."/>
            <person name="Roe B.A."/>
        </authorList>
    </citation>
    <scope>NUCLEOTIDE SEQUENCE [LARGE SCALE GENOMIC DNA]</scope>
    <source>
        <strain evidence="1">A17</strain>
        <strain evidence="3 4">cv. Jemalong A17</strain>
    </source>
</reference>
<dbReference type="STRING" id="3880.A0A072UMP5"/>
<reference evidence="3" key="3">
    <citation type="submission" date="2015-04" db="UniProtKB">
        <authorList>
            <consortium name="EnsemblPlants"/>
        </authorList>
    </citation>
    <scope>IDENTIFICATION</scope>
    <source>
        <strain evidence="3">cv. Jemalong A17</strain>
    </source>
</reference>
<dbReference type="EMBL" id="PSQE01000004">
    <property type="protein sequence ID" value="RHN62420.1"/>
    <property type="molecule type" value="Genomic_DNA"/>
</dbReference>
<dbReference type="KEGG" id="mtr:25493154"/>
<dbReference type="Proteomes" id="UP000265566">
    <property type="component" value="Chromosome 4"/>
</dbReference>
<proteinExistence type="predicted"/>